<sequence length="84" mass="9892">MTSLILITNGFKVFIHVDGHFDDATFITSYFPLVMFVVLYVGYKFMYKTTWIAPADMDFISNSRDCPLEDEVPPRNFAERVWNW</sequence>
<dbReference type="HOGENOM" id="CLU_192399_0_0_1"/>
<feature type="transmembrane region" description="Helical" evidence="1">
    <location>
        <begin position="24"/>
        <end position="43"/>
    </location>
</feature>
<dbReference type="PANTHER" id="PTHR43341">
    <property type="entry name" value="AMINO ACID PERMEASE"/>
    <property type="match status" value="1"/>
</dbReference>
<keyword evidence="1" id="KW-0472">Membrane</keyword>
<keyword evidence="1" id="KW-0812">Transmembrane</keyword>
<gene>
    <name evidence="2" type="primary">Mo03818</name>
    <name evidence="2" type="ORF">E5Q_03818</name>
</gene>
<dbReference type="Proteomes" id="UP000009131">
    <property type="component" value="Unassembled WGS sequence"/>
</dbReference>
<name>G7E2T3_MIXOS</name>
<organism evidence="2 3">
    <name type="scientific">Mixia osmundae (strain CBS 9802 / IAM 14324 / JCM 22182 / KY 12970)</name>
    <dbReference type="NCBI Taxonomy" id="764103"/>
    <lineage>
        <taxon>Eukaryota</taxon>
        <taxon>Fungi</taxon>
        <taxon>Dikarya</taxon>
        <taxon>Basidiomycota</taxon>
        <taxon>Pucciniomycotina</taxon>
        <taxon>Mixiomycetes</taxon>
        <taxon>Mixiales</taxon>
        <taxon>Mixiaceae</taxon>
        <taxon>Mixia</taxon>
    </lineage>
</organism>
<dbReference type="EMBL" id="BABT02000115">
    <property type="protein sequence ID" value="GAA97143.1"/>
    <property type="molecule type" value="Genomic_DNA"/>
</dbReference>
<evidence type="ECO:0000313" key="3">
    <source>
        <dbReference type="Proteomes" id="UP000009131"/>
    </source>
</evidence>
<reference evidence="2 3" key="1">
    <citation type="journal article" date="2011" name="J. Gen. Appl. Microbiol.">
        <title>Draft genome sequencing of the enigmatic basidiomycete Mixia osmundae.</title>
        <authorList>
            <person name="Nishida H."/>
            <person name="Nagatsuka Y."/>
            <person name="Sugiyama J."/>
        </authorList>
    </citation>
    <scope>NUCLEOTIDE SEQUENCE [LARGE SCALE GENOMIC DNA]</scope>
    <source>
        <strain evidence="3">CBS 9802 / IAM 14324 / JCM 22182 / KY 12970</strain>
    </source>
</reference>
<dbReference type="PANTHER" id="PTHR43341:SF20">
    <property type="entry name" value="AAT FAMILY AMINO ACID TRANSPORTER"/>
    <property type="match status" value="1"/>
</dbReference>
<dbReference type="GO" id="GO:0015171">
    <property type="term" value="F:amino acid transmembrane transporter activity"/>
    <property type="evidence" value="ECO:0007669"/>
    <property type="project" value="TreeGrafter"/>
</dbReference>
<dbReference type="STRING" id="764103.G7E2T3"/>
<proteinExistence type="predicted"/>
<keyword evidence="3" id="KW-1185">Reference proteome</keyword>
<evidence type="ECO:0008006" key="4">
    <source>
        <dbReference type="Google" id="ProtNLM"/>
    </source>
</evidence>
<dbReference type="InterPro" id="IPR050524">
    <property type="entry name" value="APC_YAT"/>
</dbReference>
<accession>G7E2T3</accession>
<protein>
    <recommendedName>
        <fullName evidence="4">Amino acid permease/ SLC12A domain-containing protein</fullName>
    </recommendedName>
</protein>
<evidence type="ECO:0000313" key="2">
    <source>
        <dbReference type="EMBL" id="GAA97143.1"/>
    </source>
</evidence>
<feature type="non-terminal residue" evidence="2">
    <location>
        <position position="84"/>
    </location>
</feature>
<dbReference type="AlphaFoldDB" id="G7E2T3"/>
<dbReference type="InParanoid" id="G7E2T3"/>
<feature type="non-terminal residue" evidence="2">
    <location>
        <position position="1"/>
    </location>
</feature>
<evidence type="ECO:0000256" key="1">
    <source>
        <dbReference type="SAM" id="Phobius"/>
    </source>
</evidence>
<reference evidence="2 3" key="2">
    <citation type="journal article" date="2012" name="Open Biol.">
        <title>Characteristics of nucleosomes and linker DNA regions on the genome of the basidiomycete Mixia osmundae revealed by mono- and dinucleosome mapping.</title>
        <authorList>
            <person name="Nishida H."/>
            <person name="Kondo S."/>
            <person name="Matsumoto T."/>
            <person name="Suzuki Y."/>
            <person name="Yoshikawa H."/>
            <person name="Taylor T.D."/>
            <person name="Sugiyama J."/>
        </authorList>
    </citation>
    <scope>NUCLEOTIDE SEQUENCE [LARGE SCALE GENOMIC DNA]</scope>
    <source>
        <strain evidence="3">CBS 9802 / IAM 14324 / JCM 22182 / KY 12970</strain>
    </source>
</reference>
<comment type="caution">
    <text evidence="2">The sequence shown here is derived from an EMBL/GenBank/DDBJ whole genome shotgun (WGS) entry which is preliminary data.</text>
</comment>
<dbReference type="OrthoDB" id="10062876at2759"/>
<keyword evidence="1" id="KW-1133">Transmembrane helix</keyword>
<dbReference type="GO" id="GO:0016020">
    <property type="term" value="C:membrane"/>
    <property type="evidence" value="ECO:0007669"/>
    <property type="project" value="TreeGrafter"/>
</dbReference>